<dbReference type="EMBL" id="UZAE01012420">
    <property type="protein sequence ID" value="VDO05077.1"/>
    <property type="molecule type" value="Genomic_DNA"/>
</dbReference>
<name>A0A0R3TNE6_RODNA</name>
<gene>
    <name evidence="1" type="ORF">HNAJ_LOCUS8894</name>
</gene>
<dbReference type="Proteomes" id="UP000278807">
    <property type="component" value="Unassembled WGS sequence"/>
</dbReference>
<dbReference type="AlphaFoldDB" id="A0A0R3TNE6"/>
<accession>A0A0R3TNE6</accession>
<evidence type="ECO:0000313" key="3">
    <source>
        <dbReference type="WBParaSite" id="HNAJ_0000889801-mRNA-1"/>
    </source>
</evidence>
<reference evidence="3" key="1">
    <citation type="submission" date="2017-02" db="UniProtKB">
        <authorList>
            <consortium name="WormBaseParasite"/>
        </authorList>
    </citation>
    <scope>IDENTIFICATION</scope>
</reference>
<dbReference type="WBParaSite" id="HNAJ_0000889801-mRNA-1">
    <property type="protein sequence ID" value="HNAJ_0000889801-mRNA-1"/>
    <property type="gene ID" value="HNAJ_0000889801"/>
</dbReference>
<evidence type="ECO:0000313" key="2">
    <source>
        <dbReference type="Proteomes" id="UP000278807"/>
    </source>
</evidence>
<sequence>MLITDHHFEKIARTSEIKDMMELKLTILSTILLLLTLSNTWHTEAIVVPMEKLVDSTRVPIESPDLDHNNGIEDVRMEETEAVLIPAGWRRFRSRIRSGLRRIRNIYRRVPIPIFVRVPL</sequence>
<organism evidence="3">
    <name type="scientific">Rodentolepis nana</name>
    <name type="common">Dwarf tapeworm</name>
    <name type="synonym">Hymenolepis nana</name>
    <dbReference type="NCBI Taxonomy" id="102285"/>
    <lineage>
        <taxon>Eukaryota</taxon>
        <taxon>Metazoa</taxon>
        <taxon>Spiralia</taxon>
        <taxon>Lophotrochozoa</taxon>
        <taxon>Platyhelminthes</taxon>
        <taxon>Cestoda</taxon>
        <taxon>Eucestoda</taxon>
        <taxon>Cyclophyllidea</taxon>
        <taxon>Hymenolepididae</taxon>
        <taxon>Rodentolepis</taxon>
    </lineage>
</organism>
<protein>
    <submittedName>
        <fullName evidence="3">Venom protein</fullName>
    </submittedName>
</protein>
<reference evidence="1 2" key="2">
    <citation type="submission" date="2018-11" db="EMBL/GenBank/DDBJ databases">
        <authorList>
            <consortium name="Pathogen Informatics"/>
        </authorList>
    </citation>
    <scope>NUCLEOTIDE SEQUENCE [LARGE SCALE GENOMIC DNA]</scope>
</reference>
<evidence type="ECO:0000313" key="1">
    <source>
        <dbReference type="EMBL" id="VDO05077.1"/>
    </source>
</evidence>
<proteinExistence type="predicted"/>
<keyword evidence="2" id="KW-1185">Reference proteome</keyword>